<evidence type="ECO:0000256" key="8">
    <source>
        <dbReference type="ARBA" id="ARBA00022989"/>
    </source>
</evidence>
<dbReference type="PROSITE" id="PS50109">
    <property type="entry name" value="HIS_KIN"/>
    <property type="match status" value="1"/>
</dbReference>
<evidence type="ECO:0000256" key="1">
    <source>
        <dbReference type="ARBA" id="ARBA00000085"/>
    </source>
</evidence>
<dbReference type="InterPro" id="IPR036097">
    <property type="entry name" value="HisK_dim/P_sf"/>
</dbReference>
<gene>
    <name evidence="12" type="ORF">ACFFIT_08220</name>
</gene>
<dbReference type="SMART" id="SM00387">
    <property type="entry name" value="HATPase_c"/>
    <property type="match status" value="1"/>
</dbReference>
<evidence type="ECO:0000256" key="2">
    <source>
        <dbReference type="ARBA" id="ARBA00004370"/>
    </source>
</evidence>
<dbReference type="Gene3D" id="6.10.340.10">
    <property type="match status" value="1"/>
</dbReference>
<keyword evidence="4" id="KW-0597">Phosphoprotein</keyword>
<dbReference type="Gene3D" id="3.30.565.10">
    <property type="entry name" value="Histidine kinase-like ATPase, C-terminal domain"/>
    <property type="match status" value="1"/>
</dbReference>
<dbReference type="SUPFAM" id="SSF47384">
    <property type="entry name" value="Homodimeric domain of signal transducing histidine kinase"/>
    <property type="match status" value="1"/>
</dbReference>
<dbReference type="CDD" id="cd00075">
    <property type="entry name" value="HATPase"/>
    <property type="match status" value="1"/>
</dbReference>
<evidence type="ECO:0000256" key="6">
    <source>
        <dbReference type="ARBA" id="ARBA00022692"/>
    </source>
</evidence>
<evidence type="ECO:0000256" key="4">
    <source>
        <dbReference type="ARBA" id="ARBA00022553"/>
    </source>
</evidence>
<evidence type="ECO:0000256" key="3">
    <source>
        <dbReference type="ARBA" id="ARBA00012438"/>
    </source>
</evidence>
<feature type="transmembrane region" description="Helical" evidence="10">
    <location>
        <begin position="173"/>
        <end position="196"/>
    </location>
</feature>
<dbReference type="EMBL" id="JBHLXE010000090">
    <property type="protein sequence ID" value="MFC0180062.1"/>
    <property type="molecule type" value="Genomic_DNA"/>
</dbReference>
<keyword evidence="6 10" id="KW-0812">Transmembrane</keyword>
<keyword evidence="8 10" id="KW-1133">Transmembrane helix</keyword>
<dbReference type="Gene3D" id="1.10.287.130">
    <property type="match status" value="1"/>
</dbReference>
<evidence type="ECO:0000256" key="5">
    <source>
        <dbReference type="ARBA" id="ARBA00022679"/>
    </source>
</evidence>
<evidence type="ECO:0000256" key="7">
    <source>
        <dbReference type="ARBA" id="ARBA00022777"/>
    </source>
</evidence>
<dbReference type="InterPro" id="IPR050428">
    <property type="entry name" value="TCS_sensor_his_kinase"/>
</dbReference>
<dbReference type="InterPro" id="IPR005467">
    <property type="entry name" value="His_kinase_dom"/>
</dbReference>
<dbReference type="InterPro" id="IPR003594">
    <property type="entry name" value="HATPase_dom"/>
</dbReference>
<keyword evidence="9 10" id="KW-0472">Membrane</keyword>
<dbReference type="InterPro" id="IPR004358">
    <property type="entry name" value="Sig_transdc_His_kin-like_C"/>
</dbReference>
<accession>A0ABV6CAP9</accession>
<dbReference type="SUPFAM" id="SSF55874">
    <property type="entry name" value="ATPase domain of HSP90 chaperone/DNA topoisomerase II/histidine kinase"/>
    <property type="match status" value="1"/>
</dbReference>
<keyword evidence="13" id="KW-1185">Reference proteome</keyword>
<dbReference type="PRINTS" id="PR00344">
    <property type="entry name" value="BCTRLSENSOR"/>
</dbReference>
<evidence type="ECO:0000256" key="10">
    <source>
        <dbReference type="SAM" id="Phobius"/>
    </source>
</evidence>
<feature type="domain" description="Histidine kinase" evidence="11">
    <location>
        <begin position="260"/>
        <end position="489"/>
    </location>
</feature>
<reference evidence="12 13" key="1">
    <citation type="submission" date="2024-09" db="EMBL/GenBank/DDBJ databases">
        <authorList>
            <person name="Sun Q."/>
            <person name="Mori K."/>
        </authorList>
    </citation>
    <scope>NUCLEOTIDE SEQUENCE [LARGE SCALE GENOMIC DNA]</scope>
    <source>
        <strain evidence="12 13">CCM 8545</strain>
    </source>
</reference>
<dbReference type="Proteomes" id="UP001589758">
    <property type="component" value="Unassembled WGS sequence"/>
</dbReference>
<comment type="caution">
    <text evidence="12">The sequence shown here is derived from an EMBL/GenBank/DDBJ whole genome shotgun (WGS) entry which is preliminary data.</text>
</comment>
<evidence type="ECO:0000313" key="13">
    <source>
        <dbReference type="Proteomes" id="UP001589758"/>
    </source>
</evidence>
<dbReference type="RefSeq" id="WP_385877177.1">
    <property type="nucleotide sequence ID" value="NZ_JBHLXE010000090.1"/>
</dbReference>
<proteinExistence type="predicted"/>
<dbReference type="EC" id="2.7.13.3" evidence="3"/>
<evidence type="ECO:0000259" key="11">
    <source>
        <dbReference type="PROSITE" id="PS50109"/>
    </source>
</evidence>
<feature type="transmembrane region" description="Helical" evidence="10">
    <location>
        <begin position="12"/>
        <end position="34"/>
    </location>
</feature>
<dbReference type="Pfam" id="PF02518">
    <property type="entry name" value="HATPase_c"/>
    <property type="match status" value="1"/>
</dbReference>
<dbReference type="GO" id="GO:0016301">
    <property type="term" value="F:kinase activity"/>
    <property type="evidence" value="ECO:0007669"/>
    <property type="project" value="UniProtKB-KW"/>
</dbReference>
<keyword evidence="5" id="KW-0808">Transferase</keyword>
<keyword evidence="7 12" id="KW-0418">Kinase</keyword>
<name>A0ABV6CAP9_9GAMM</name>
<dbReference type="PANTHER" id="PTHR45436:SF8">
    <property type="entry name" value="HISTIDINE KINASE"/>
    <property type="match status" value="1"/>
</dbReference>
<dbReference type="InterPro" id="IPR036890">
    <property type="entry name" value="HATPase_C_sf"/>
</dbReference>
<dbReference type="PANTHER" id="PTHR45436">
    <property type="entry name" value="SENSOR HISTIDINE KINASE YKOH"/>
    <property type="match status" value="1"/>
</dbReference>
<evidence type="ECO:0000313" key="12">
    <source>
        <dbReference type="EMBL" id="MFC0180062.1"/>
    </source>
</evidence>
<dbReference type="CDD" id="cd00082">
    <property type="entry name" value="HisKA"/>
    <property type="match status" value="1"/>
</dbReference>
<dbReference type="SMART" id="SM00388">
    <property type="entry name" value="HisKA"/>
    <property type="match status" value="1"/>
</dbReference>
<comment type="catalytic activity">
    <reaction evidence="1">
        <text>ATP + protein L-histidine = ADP + protein N-phospho-L-histidine.</text>
        <dbReference type="EC" id="2.7.13.3"/>
    </reaction>
</comment>
<dbReference type="Pfam" id="PF00512">
    <property type="entry name" value="HisKA"/>
    <property type="match status" value="1"/>
</dbReference>
<sequence>MSRTIKNFRQSSSFFMATLCSILLLAVAGFVFYFTHVVNSDAFLAESRAAIDAKIEKLILLEQIDKEALFMMLSMQEDNPQDDFVYALFSENKSLLSGDKDFWTPLLAQLEKKQASLTQYQIAREKAADSSSQFQRLESLALEKNYLSKVVQLDSRNYLVVARNIDEFRTARWFAMTFGWVVLVITLVLILCFYVIGQFVVKKVNSISQIANEIVTTGNISKRIVRDSHWDDLSKLEIVLNKLLDEIESLMLGMKKVTDDIAHDLRTPLTRLRNSLETVEPANLREDLLREADLLLAMFNGLLRITEIESGRRRSAFEWLSLDEIVSDAEAFYAPLADEKNISINCMIKSTRFFGDRNLLFQMCINLIDNALKYTPNGGAIDITLLARDAEIVLKIKDTGCGIDTKEIAHIFKRLYRVESSRHSQGNGLGLSIVEAIVHLHNGMITVENLNQTDSRKISKERLNQVEKNYPLEHTLKGTLFTVSFPLPNS</sequence>
<comment type="subcellular location">
    <subcellularLocation>
        <location evidence="2">Membrane</location>
    </subcellularLocation>
</comment>
<organism evidence="12 13">
    <name type="scientific">Thorsellia kenyensis</name>
    <dbReference type="NCBI Taxonomy" id="1549888"/>
    <lineage>
        <taxon>Bacteria</taxon>
        <taxon>Pseudomonadati</taxon>
        <taxon>Pseudomonadota</taxon>
        <taxon>Gammaproteobacteria</taxon>
        <taxon>Enterobacterales</taxon>
        <taxon>Thorselliaceae</taxon>
        <taxon>Thorsellia</taxon>
    </lineage>
</organism>
<dbReference type="InterPro" id="IPR003661">
    <property type="entry name" value="HisK_dim/P_dom"/>
</dbReference>
<protein>
    <recommendedName>
        <fullName evidence="3">histidine kinase</fullName>
        <ecNumber evidence="3">2.7.13.3</ecNumber>
    </recommendedName>
</protein>
<evidence type="ECO:0000256" key="9">
    <source>
        <dbReference type="ARBA" id="ARBA00023136"/>
    </source>
</evidence>